<comment type="pathway">
    <text evidence="2">Secondary metabolite biosynthesis.</text>
</comment>
<dbReference type="InterPro" id="IPR001128">
    <property type="entry name" value="Cyt_P450"/>
</dbReference>
<proteinExistence type="inferred from homology"/>
<protein>
    <recommendedName>
        <fullName evidence="13">Cytochrome P450</fullName>
    </recommendedName>
</protein>
<evidence type="ECO:0000256" key="5">
    <source>
        <dbReference type="ARBA" id="ARBA00022723"/>
    </source>
</evidence>
<evidence type="ECO:0000313" key="12">
    <source>
        <dbReference type="Proteomes" id="UP000567179"/>
    </source>
</evidence>
<dbReference type="GO" id="GO:0005506">
    <property type="term" value="F:iron ion binding"/>
    <property type="evidence" value="ECO:0007669"/>
    <property type="project" value="InterPro"/>
</dbReference>
<keyword evidence="5 9" id="KW-0479">Metal-binding</keyword>
<dbReference type="Pfam" id="PF00067">
    <property type="entry name" value="p450"/>
    <property type="match status" value="1"/>
</dbReference>
<dbReference type="PROSITE" id="PS00086">
    <property type="entry name" value="CYTOCHROME_P450"/>
    <property type="match status" value="1"/>
</dbReference>
<dbReference type="GO" id="GO:0016705">
    <property type="term" value="F:oxidoreductase activity, acting on paired donors, with incorporation or reduction of molecular oxygen"/>
    <property type="evidence" value="ECO:0007669"/>
    <property type="project" value="InterPro"/>
</dbReference>
<dbReference type="Proteomes" id="UP000567179">
    <property type="component" value="Unassembled WGS sequence"/>
</dbReference>
<dbReference type="OrthoDB" id="3248974at2759"/>
<comment type="cofactor">
    <cofactor evidence="1 9">
        <name>heme</name>
        <dbReference type="ChEBI" id="CHEBI:30413"/>
    </cofactor>
</comment>
<keyword evidence="12" id="KW-1185">Reference proteome</keyword>
<evidence type="ECO:0000256" key="4">
    <source>
        <dbReference type="ARBA" id="ARBA00022617"/>
    </source>
</evidence>
<keyword evidence="4 9" id="KW-0349">Heme</keyword>
<evidence type="ECO:0000256" key="2">
    <source>
        <dbReference type="ARBA" id="ARBA00005179"/>
    </source>
</evidence>
<dbReference type="EMBL" id="JAACJJ010000028">
    <property type="protein sequence ID" value="KAF5322867.1"/>
    <property type="molecule type" value="Genomic_DNA"/>
</dbReference>
<comment type="caution">
    <text evidence="11">The sequence shown here is derived from an EMBL/GenBank/DDBJ whole genome shotgun (WGS) entry which is preliminary data.</text>
</comment>
<keyword evidence="7 9" id="KW-0408">Iron</keyword>
<evidence type="ECO:0008006" key="13">
    <source>
        <dbReference type="Google" id="ProtNLM"/>
    </source>
</evidence>
<keyword evidence="6 10" id="KW-0560">Oxidoreductase</keyword>
<evidence type="ECO:0000313" key="11">
    <source>
        <dbReference type="EMBL" id="KAF5322867.1"/>
    </source>
</evidence>
<dbReference type="InterPro" id="IPR050364">
    <property type="entry name" value="Cytochrome_P450_fung"/>
</dbReference>
<evidence type="ECO:0000256" key="10">
    <source>
        <dbReference type="RuleBase" id="RU000461"/>
    </source>
</evidence>
<dbReference type="InterPro" id="IPR036396">
    <property type="entry name" value="Cyt_P450_sf"/>
</dbReference>
<evidence type="ECO:0000256" key="3">
    <source>
        <dbReference type="ARBA" id="ARBA00010617"/>
    </source>
</evidence>
<evidence type="ECO:0000256" key="7">
    <source>
        <dbReference type="ARBA" id="ARBA00023004"/>
    </source>
</evidence>
<dbReference type="InterPro" id="IPR002401">
    <property type="entry name" value="Cyt_P450_E_grp-I"/>
</dbReference>
<dbReference type="PANTHER" id="PTHR46300:SF7">
    <property type="entry name" value="P450, PUTATIVE (EUROFUNG)-RELATED"/>
    <property type="match status" value="1"/>
</dbReference>
<evidence type="ECO:0000256" key="6">
    <source>
        <dbReference type="ARBA" id="ARBA00023002"/>
    </source>
</evidence>
<dbReference type="PRINTS" id="PR00463">
    <property type="entry name" value="EP450I"/>
</dbReference>
<dbReference type="PANTHER" id="PTHR46300">
    <property type="entry name" value="P450, PUTATIVE (EUROFUNG)-RELATED-RELATED"/>
    <property type="match status" value="1"/>
</dbReference>
<dbReference type="GO" id="GO:0020037">
    <property type="term" value="F:heme binding"/>
    <property type="evidence" value="ECO:0007669"/>
    <property type="project" value="InterPro"/>
</dbReference>
<dbReference type="CDD" id="cd11065">
    <property type="entry name" value="CYP64-like"/>
    <property type="match status" value="1"/>
</dbReference>
<dbReference type="GO" id="GO:0004497">
    <property type="term" value="F:monooxygenase activity"/>
    <property type="evidence" value="ECO:0007669"/>
    <property type="project" value="UniProtKB-KW"/>
</dbReference>
<dbReference type="AlphaFoldDB" id="A0A8H5BIQ1"/>
<name>A0A8H5BIQ1_9AGAR</name>
<evidence type="ECO:0000256" key="1">
    <source>
        <dbReference type="ARBA" id="ARBA00001971"/>
    </source>
</evidence>
<feature type="binding site" description="axial binding residue" evidence="9">
    <location>
        <position position="363"/>
    </location>
    <ligand>
        <name>heme</name>
        <dbReference type="ChEBI" id="CHEBI:30413"/>
    </ligand>
    <ligandPart>
        <name>Fe</name>
        <dbReference type="ChEBI" id="CHEBI:18248"/>
    </ligandPart>
</feature>
<evidence type="ECO:0000256" key="9">
    <source>
        <dbReference type="PIRSR" id="PIRSR602401-1"/>
    </source>
</evidence>
<comment type="similarity">
    <text evidence="3 10">Belongs to the cytochrome P450 family.</text>
</comment>
<accession>A0A8H5BIQ1</accession>
<dbReference type="SUPFAM" id="SSF48264">
    <property type="entry name" value="Cytochrome P450"/>
    <property type="match status" value="1"/>
</dbReference>
<sequence length="437" mass="49424">MPIIILDKYEDCAALLDRRSSVYSGRMRMPMVGELMGWDFHLAGIDYGPVWKNHRRLMHDSFHPAAAKLFQPLQLKTARKFLASLDKNTEVMPALRRMMSETVMTITYGLELKPEHDPHIEAAEKAVEALANVPYAGAFMVDIFPSLKYVPSWMPGAGFKRKAKGWKALALDSLNKPFNTLRAEMKKGSVKPSFASISLQRVTPEEELYTEENIKHVAGTMYQAGVDTTQTTIAFCILSLLANPHMIKKIQAEIDSFTHGSRLPDFEDEELVPYLKAFIKEALRYWSFIPSPIPRCLAVDDEYKGYRFPAGSLIMPNTWAILHNKDVFVDPFTFNPERFISGDNLKEINAHYATAWGYGRRICPGRHMAASTVWITLAQILAVYDLDKARDKDGRVMEPKMELSSFGITLAVFPFQCSFIPRSEGAQKLILSANDDD</sequence>
<reference evidence="11 12" key="1">
    <citation type="journal article" date="2020" name="ISME J.">
        <title>Uncovering the hidden diversity of litter-decomposition mechanisms in mushroom-forming fungi.</title>
        <authorList>
            <person name="Floudas D."/>
            <person name="Bentzer J."/>
            <person name="Ahren D."/>
            <person name="Johansson T."/>
            <person name="Persson P."/>
            <person name="Tunlid A."/>
        </authorList>
    </citation>
    <scope>NUCLEOTIDE SEQUENCE [LARGE SCALE GENOMIC DNA]</scope>
    <source>
        <strain evidence="11 12">CBS 101986</strain>
    </source>
</reference>
<evidence type="ECO:0000256" key="8">
    <source>
        <dbReference type="ARBA" id="ARBA00023033"/>
    </source>
</evidence>
<dbReference type="Gene3D" id="1.10.630.10">
    <property type="entry name" value="Cytochrome P450"/>
    <property type="match status" value="1"/>
</dbReference>
<dbReference type="PRINTS" id="PR00385">
    <property type="entry name" value="P450"/>
</dbReference>
<dbReference type="InterPro" id="IPR017972">
    <property type="entry name" value="Cyt_P450_CS"/>
</dbReference>
<organism evidence="11 12">
    <name type="scientific">Psilocybe cf. subviscida</name>
    <dbReference type="NCBI Taxonomy" id="2480587"/>
    <lineage>
        <taxon>Eukaryota</taxon>
        <taxon>Fungi</taxon>
        <taxon>Dikarya</taxon>
        <taxon>Basidiomycota</taxon>
        <taxon>Agaricomycotina</taxon>
        <taxon>Agaricomycetes</taxon>
        <taxon>Agaricomycetidae</taxon>
        <taxon>Agaricales</taxon>
        <taxon>Agaricineae</taxon>
        <taxon>Strophariaceae</taxon>
        <taxon>Psilocybe</taxon>
    </lineage>
</organism>
<gene>
    <name evidence="11" type="ORF">D9619_001240</name>
</gene>
<keyword evidence="8 10" id="KW-0503">Monooxygenase</keyword>